<dbReference type="Proteomes" id="UP000198937">
    <property type="component" value="Unassembled WGS sequence"/>
</dbReference>
<keyword evidence="9" id="KW-1185">Reference proteome</keyword>
<feature type="transmembrane region" description="Helical" evidence="6">
    <location>
        <begin position="28"/>
        <end position="52"/>
    </location>
</feature>
<feature type="transmembrane region" description="Helical" evidence="6">
    <location>
        <begin position="335"/>
        <end position="360"/>
    </location>
</feature>
<proteinExistence type="predicted"/>
<evidence type="ECO:0000256" key="5">
    <source>
        <dbReference type="SAM" id="MobiDB-lite"/>
    </source>
</evidence>
<dbReference type="GO" id="GO:0005886">
    <property type="term" value="C:plasma membrane"/>
    <property type="evidence" value="ECO:0007669"/>
    <property type="project" value="UniProtKB-SubCell"/>
</dbReference>
<dbReference type="EMBL" id="FMIA01000002">
    <property type="protein sequence ID" value="SCL51869.1"/>
    <property type="molecule type" value="Genomic_DNA"/>
</dbReference>
<sequence>MVPVLTTTGLPPRVRPDVAGIQRRTLRLLFVTQIIGGIGVTIGVAVGALLAADLAGTAVAGVAQSAAVVGAALLAVPITRLMVSHGRRPGLAVAYLVGAAGGVLTVLAAVTRWVPLLFVGMLLFGGGSAANLQARYAAVDLAEPARRGRQLSLIVWATTIGAVAAPNFAALTDEATAGWGLPRLSGPFAFSAVAFVLTAGVLLLFLRPDPLLTARRLTTAPTDPAASTGPTDPVAPADLAASVDPGTSVGGGSVASADPVAPAGGPVVAKVGAVVSPAARTRRGAGVRTAWSVVRHRPAARLGIAAVAVGHLVMVAVMVMTPVRLHESHTDAEVLPVVGLVLSLHIAGMYALAPVVGWLTDRLGRRAVILGGAATLLAACVVAGTAGHDTVRLTLGLVLLGLGWSATMVAGSTLLSESVPTEVRPTVQGLSDLTMGLAGAGAGAASGFVMQVAGYPTLALLAAVALGPLVALALRPAPPAEPAPNRVPDEEE</sequence>
<dbReference type="InterPro" id="IPR011701">
    <property type="entry name" value="MFS"/>
</dbReference>
<comment type="subcellular location">
    <subcellularLocation>
        <location evidence="1">Cell membrane</location>
        <topology evidence="1">Multi-pass membrane protein</topology>
    </subcellularLocation>
</comment>
<dbReference type="AlphaFoldDB" id="A0A1C6UDE0"/>
<feature type="region of interest" description="Disordered" evidence="5">
    <location>
        <begin position="220"/>
        <end position="242"/>
    </location>
</feature>
<dbReference type="STRING" id="683228.GA0070617_1909"/>
<dbReference type="Gene3D" id="1.20.1250.20">
    <property type="entry name" value="MFS general substrate transporter like domains"/>
    <property type="match status" value="1"/>
</dbReference>
<evidence type="ECO:0000313" key="8">
    <source>
        <dbReference type="EMBL" id="SCL51869.1"/>
    </source>
</evidence>
<protein>
    <submittedName>
        <fullName evidence="8">Major Facilitator Superfamily protein</fullName>
    </submittedName>
</protein>
<dbReference type="SUPFAM" id="SSF103473">
    <property type="entry name" value="MFS general substrate transporter"/>
    <property type="match status" value="1"/>
</dbReference>
<evidence type="ECO:0000256" key="1">
    <source>
        <dbReference type="ARBA" id="ARBA00004651"/>
    </source>
</evidence>
<accession>A0A1C6UDE0</accession>
<dbReference type="PANTHER" id="PTHR23534">
    <property type="entry name" value="MFS PERMEASE"/>
    <property type="match status" value="1"/>
</dbReference>
<evidence type="ECO:0000256" key="2">
    <source>
        <dbReference type="ARBA" id="ARBA00022692"/>
    </source>
</evidence>
<feature type="transmembrane region" description="Helical" evidence="6">
    <location>
        <begin position="393"/>
        <end position="415"/>
    </location>
</feature>
<dbReference type="GO" id="GO:0022857">
    <property type="term" value="F:transmembrane transporter activity"/>
    <property type="evidence" value="ECO:0007669"/>
    <property type="project" value="InterPro"/>
</dbReference>
<evidence type="ECO:0000259" key="7">
    <source>
        <dbReference type="PROSITE" id="PS50850"/>
    </source>
</evidence>
<feature type="transmembrane region" description="Helical" evidence="6">
    <location>
        <begin position="153"/>
        <end position="172"/>
    </location>
</feature>
<evidence type="ECO:0000256" key="4">
    <source>
        <dbReference type="ARBA" id="ARBA00023136"/>
    </source>
</evidence>
<keyword evidence="2 6" id="KW-0812">Transmembrane</keyword>
<dbReference type="PROSITE" id="PS50850">
    <property type="entry name" value="MFS"/>
    <property type="match status" value="1"/>
</dbReference>
<keyword evidence="3 6" id="KW-1133">Transmembrane helix</keyword>
<feature type="domain" description="Major facilitator superfamily (MFS) profile" evidence="7">
    <location>
        <begin position="25"/>
        <end position="479"/>
    </location>
</feature>
<dbReference type="OrthoDB" id="9776171at2"/>
<feature type="transmembrane region" description="Helical" evidence="6">
    <location>
        <begin position="184"/>
        <end position="206"/>
    </location>
</feature>
<reference evidence="8 9" key="1">
    <citation type="submission" date="2016-06" db="EMBL/GenBank/DDBJ databases">
        <authorList>
            <person name="Kjaerup R.B."/>
            <person name="Dalgaard T.S."/>
            <person name="Juul-Madsen H.R."/>
        </authorList>
    </citation>
    <scope>NUCLEOTIDE SEQUENCE [LARGE SCALE GENOMIC DNA]</scope>
    <source>
        <strain evidence="8 9">DSM 45577</strain>
    </source>
</reference>
<keyword evidence="4 6" id="KW-0472">Membrane</keyword>
<dbReference type="Pfam" id="PF07690">
    <property type="entry name" value="MFS_1"/>
    <property type="match status" value="2"/>
</dbReference>
<evidence type="ECO:0000256" key="6">
    <source>
        <dbReference type="SAM" id="Phobius"/>
    </source>
</evidence>
<evidence type="ECO:0000256" key="3">
    <source>
        <dbReference type="ARBA" id="ARBA00022989"/>
    </source>
</evidence>
<feature type="transmembrane region" description="Helical" evidence="6">
    <location>
        <begin position="116"/>
        <end position="132"/>
    </location>
</feature>
<dbReference type="InterPro" id="IPR020846">
    <property type="entry name" value="MFS_dom"/>
</dbReference>
<feature type="transmembrane region" description="Helical" evidence="6">
    <location>
        <begin position="455"/>
        <end position="474"/>
    </location>
</feature>
<evidence type="ECO:0000313" key="9">
    <source>
        <dbReference type="Proteomes" id="UP000198937"/>
    </source>
</evidence>
<feature type="transmembrane region" description="Helical" evidence="6">
    <location>
        <begin position="367"/>
        <end position="387"/>
    </location>
</feature>
<feature type="transmembrane region" description="Helical" evidence="6">
    <location>
        <begin position="90"/>
        <end position="110"/>
    </location>
</feature>
<organism evidence="8 9">
    <name type="scientific">Micromonospora yangpuensis</name>
    <dbReference type="NCBI Taxonomy" id="683228"/>
    <lineage>
        <taxon>Bacteria</taxon>
        <taxon>Bacillati</taxon>
        <taxon>Actinomycetota</taxon>
        <taxon>Actinomycetes</taxon>
        <taxon>Micromonosporales</taxon>
        <taxon>Micromonosporaceae</taxon>
        <taxon>Micromonospora</taxon>
    </lineage>
</organism>
<gene>
    <name evidence="8" type="ORF">GA0070617_1909</name>
</gene>
<dbReference type="InterPro" id="IPR036259">
    <property type="entry name" value="MFS_trans_sf"/>
</dbReference>
<dbReference type="PANTHER" id="PTHR23534:SF1">
    <property type="entry name" value="MAJOR FACILITATOR SUPERFAMILY PROTEIN"/>
    <property type="match status" value="1"/>
</dbReference>
<feature type="transmembrane region" description="Helical" evidence="6">
    <location>
        <begin position="58"/>
        <end position="78"/>
    </location>
</feature>
<name>A0A1C6UDE0_9ACTN</name>
<feature type="transmembrane region" description="Helical" evidence="6">
    <location>
        <begin position="302"/>
        <end position="323"/>
    </location>
</feature>